<dbReference type="PANTHER" id="PTHR24230">
    <property type="entry name" value="G-PROTEIN COUPLED RECEPTOR"/>
    <property type="match status" value="1"/>
</dbReference>
<feature type="transmembrane region" description="Helical" evidence="10">
    <location>
        <begin position="281"/>
        <end position="301"/>
    </location>
</feature>
<dbReference type="SUPFAM" id="SSF81321">
    <property type="entry name" value="Family A G protein-coupled receptor-like"/>
    <property type="match status" value="1"/>
</dbReference>
<keyword evidence="3 10" id="KW-0812">Transmembrane</keyword>
<name>A0A8W8MAR6_MAGGI</name>
<keyword evidence="6 10" id="KW-0472">Membrane</keyword>
<accession>A0A8W8MAR6</accession>
<keyword evidence="13" id="KW-1185">Reference proteome</keyword>
<dbReference type="PROSITE" id="PS50262">
    <property type="entry name" value="G_PROTEIN_RECEP_F1_2"/>
    <property type="match status" value="1"/>
</dbReference>
<keyword evidence="4 10" id="KW-1133">Transmembrane helix</keyword>
<dbReference type="PRINTS" id="PR00237">
    <property type="entry name" value="GPCRRHODOPSN"/>
</dbReference>
<dbReference type="GO" id="GO:0007218">
    <property type="term" value="P:neuropeptide signaling pathway"/>
    <property type="evidence" value="ECO:0007669"/>
    <property type="project" value="TreeGrafter"/>
</dbReference>
<evidence type="ECO:0000256" key="9">
    <source>
        <dbReference type="SAM" id="MobiDB-lite"/>
    </source>
</evidence>
<protein>
    <recommendedName>
        <fullName evidence="11">G-protein coupled receptors family 1 profile domain-containing protein</fullName>
    </recommendedName>
</protein>
<evidence type="ECO:0000256" key="6">
    <source>
        <dbReference type="ARBA" id="ARBA00023136"/>
    </source>
</evidence>
<dbReference type="Pfam" id="PF00001">
    <property type="entry name" value="7tm_1"/>
    <property type="match status" value="1"/>
</dbReference>
<dbReference type="EnsemblMetazoa" id="G32101.2">
    <property type="protein sequence ID" value="G32101.2:cds"/>
    <property type="gene ID" value="G32101"/>
</dbReference>
<dbReference type="GO" id="GO:0005886">
    <property type="term" value="C:plasma membrane"/>
    <property type="evidence" value="ECO:0007669"/>
    <property type="project" value="UniProtKB-SubCell"/>
</dbReference>
<evidence type="ECO:0000256" key="5">
    <source>
        <dbReference type="ARBA" id="ARBA00023040"/>
    </source>
</evidence>
<dbReference type="AlphaFoldDB" id="A0A8W8MAR6"/>
<evidence type="ECO:0000313" key="12">
    <source>
        <dbReference type="EnsemblMetazoa" id="G32101.1:cds"/>
    </source>
</evidence>
<dbReference type="CDD" id="cd00637">
    <property type="entry name" value="7tm_classA_rhodopsin-like"/>
    <property type="match status" value="1"/>
</dbReference>
<evidence type="ECO:0000313" key="13">
    <source>
        <dbReference type="Proteomes" id="UP000005408"/>
    </source>
</evidence>
<evidence type="ECO:0000256" key="4">
    <source>
        <dbReference type="ARBA" id="ARBA00022989"/>
    </source>
</evidence>
<feature type="region of interest" description="Disordered" evidence="9">
    <location>
        <begin position="239"/>
        <end position="271"/>
    </location>
</feature>
<dbReference type="GO" id="GO:0008528">
    <property type="term" value="F:G protein-coupled peptide receptor activity"/>
    <property type="evidence" value="ECO:0007669"/>
    <property type="project" value="TreeGrafter"/>
</dbReference>
<keyword evidence="7" id="KW-0675">Receptor</keyword>
<feature type="transmembrane region" description="Helical" evidence="10">
    <location>
        <begin position="190"/>
        <end position="215"/>
    </location>
</feature>
<feature type="domain" description="G-protein coupled receptors family 1 profile" evidence="11">
    <location>
        <begin position="37"/>
        <end position="342"/>
    </location>
</feature>
<evidence type="ECO:0000256" key="2">
    <source>
        <dbReference type="ARBA" id="ARBA00022475"/>
    </source>
</evidence>
<evidence type="ECO:0000256" key="3">
    <source>
        <dbReference type="ARBA" id="ARBA00022692"/>
    </source>
</evidence>
<dbReference type="Proteomes" id="UP000005408">
    <property type="component" value="Unassembled WGS sequence"/>
</dbReference>
<dbReference type="EnsemblMetazoa" id="G32101.3">
    <property type="protein sequence ID" value="G32101.3:cds"/>
    <property type="gene ID" value="G32101"/>
</dbReference>
<proteinExistence type="predicted"/>
<dbReference type="EnsemblMetazoa" id="G32101.1">
    <property type="protein sequence ID" value="G32101.1:cds"/>
    <property type="gene ID" value="G32101"/>
</dbReference>
<evidence type="ECO:0000256" key="10">
    <source>
        <dbReference type="SAM" id="Phobius"/>
    </source>
</evidence>
<feature type="transmembrane region" description="Helical" evidence="10">
    <location>
        <begin position="24"/>
        <end position="49"/>
    </location>
</feature>
<comment type="subcellular location">
    <subcellularLocation>
        <location evidence="1">Cell membrane</location>
        <topology evidence="1">Multi-pass membrane protein</topology>
    </subcellularLocation>
</comment>
<dbReference type="InterPro" id="IPR000276">
    <property type="entry name" value="GPCR_Rhodpsn"/>
</dbReference>
<keyword evidence="8" id="KW-0807">Transducer</keyword>
<feature type="transmembrane region" description="Helical" evidence="10">
    <location>
        <begin position="321"/>
        <end position="345"/>
    </location>
</feature>
<organism evidence="12 13">
    <name type="scientific">Magallana gigas</name>
    <name type="common">Pacific oyster</name>
    <name type="synonym">Crassostrea gigas</name>
    <dbReference type="NCBI Taxonomy" id="29159"/>
    <lineage>
        <taxon>Eukaryota</taxon>
        <taxon>Metazoa</taxon>
        <taxon>Spiralia</taxon>
        <taxon>Lophotrochozoa</taxon>
        <taxon>Mollusca</taxon>
        <taxon>Bivalvia</taxon>
        <taxon>Autobranchia</taxon>
        <taxon>Pteriomorphia</taxon>
        <taxon>Ostreida</taxon>
        <taxon>Ostreoidea</taxon>
        <taxon>Ostreidae</taxon>
        <taxon>Magallana</taxon>
    </lineage>
</organism>
<feature type="compositionally biased region" description="Polar residues" evidence="9">
    <location>
        <begin position="239"/>
        <end position="258"/>
    </location>
</feature>
<evidence type="ECO:0000256" key="8">
    <source>
        <dbReference type="ARBA" id="ARBA00023224"/>
    </source>
</evidence>
<dbReference type="EnsemblMetazoa" id="G32101.4">
    <property type="protein sequence ID" value="G32101.4:cds"/>
    <property type="gene ID" value="G32101"/>
</dbReference>
<dbReference type="Gene3D" id="1.20.1070.10">
    <property type="entry name" value="Rhodopsin 7-helix transmembrane proteins"/>
    <property type="match status" value="1"/>
</dbReference>
<feature type="transmembrane region" description="Helical" evidence="10">
    <location>
        <begin position="136"/>
        <end position="155"/>
    </location>
</feature>
<keyword evidence="2" id="KW-1003">Cell membrane</keyword>
<dbReference type="PANTHER" id="PTHR24230:SF75">
    <property type="entry name" value="RELAXIN FAMILY PEPTIDE RECEPTOR 3"/>
    <property type="match status" value="1"/>
</dbReference>
<reference evidence="12" key="1">
    <citation type="submission" date="2022-08" db="UniProtKB">
        <authorList>
            <consortium name="EnsemblMetazoa"/>
        </authorList>
    </citation>
    <scope>IDENTIFICATION</scope>
    <source>
        <strain evidence="12">05x7-T-G4-1.051#20</strain>
    </source>
</reference>
<evidence type="ECO:0000256" key="7">
    <source>
        <dbReference type="ARBA" id="ARBA00023170"/>
    </source>
</evidence>
<evidence type="ECO:0000256" key="1">
    <source>
        <dbReference type="ARBA" id="ARBA00004651"/>
    </source>
</evidence>
<feature type="transmembrane region" description="Helical" evidence="10">
    <location>
        <begin position="95"/>
        <end position="115"/>
    </location>
</feature>
<sequence>MNVSDEHDFLRLNEEYIRINIPNIFISVFYFLFGVSGNSCVLLVYCLCVKRRHNRYYIPFLALVDLLSCLMNSSWEIMFDMQPLTYNDNFGCKWIRFLGNALVISSGLLLVVIALQRFMLVCRPLHHPSSKRTKNIIVSVALLFALSVSSPKFIFTGITEVKTRDARFTGTVCGILDEYSNTTSLLVYDIILRLVGGVCYISLIVLYFFVVRAIYIRNRKLSQTHNKTVLILRECSNTNSNAGAQQSSPKSSENVSGNREQRDSDASTNSRTRNTIASHRFSIMFFVITLILLITISPRLAIESMEAMDKNFAANFSDTQIVLKGFFENLYILNGVINPMIYGYFDREFRIVLKKKLCGI</sequence>
<feature type="transmembrane region" description="Helical" evidence="10">
    <location>
        <begin position="56"/>
        <end position="75"/>
    </location>
</feature>
<evidence type="ECO:0000259" key="11">
    <source>
        <dbReference type="PROSITE" id="PS50262"/>
    </source>
</evidence>
<keyword evidence="5" id="KW-0297">G-protein coupled receptor</keyword>
<dbReference type="InterPro" id="IPR017452">
    <property type="entry name" value="GPCR_Rhodpsn_7TM"/>
</dbReference>